<evidence type="ECO:0000259" key="10">
    <source>
        <dbReference type="Pfam" id="PF02366"/>
    </source>
</evidence>
<proteinExistence type="predicted"/>
<dbReference type="Pfam" id="PF13414">
    <property type="entry name" value="TPR_11"/>
    <property type="match status" value="1"/>
</dbReference>
<feature type="transmembrane region" description="Helical" evidence="9">
    <location>
        <begin position="146"/>
        <end position="165"/>
    </location>
</feature>
<dbReference type="RefSeq" id="WP_008180522.1">
    <property type="nucleotide sequence ID" value="NZ_GL890839.1"/>
</dbReference>
<dbReference type="PANTHER" id="PTHR33908:SF11">
    <property type="entry name" value="MEMBRANE PROTEIN"/>
    <property type="match status" value="1"/>
</dbReference>
<feature type="transmembrane region" description="Helical" evidence="9">
    <location>
        <begin position="177"/>
        <end position="195"/>
    </location>
</feature>
<feature type="transmembrane region" description="Helical" evidence="9">
    <location>
        <begin position="382"/>
        <end position="401"/>
    </location>
</feature>
<feature type="transmembrane region" description="Helical" evidence="9">
    <location>
        <begin position="123"/>
        <end position="140"/>
    </location>
</feature>
<dbReference type="InterPro" id="IPR011990">
    <property type="entry name" value="TPR-like_helical_dom_sf"/>
</dbReference>
<dbReference type="AlphaFoldDB" id="F4XM47"/>
<organism evidence="11 12">
    <name type="scientific">Moorena producens 3L</name>
    <dbReference type="NCBI Taxonomy" id="489825"/>
    <lineage>
        <taxon>Bacteria</taxon>
        <taxon>Bacillati</taxon>
        <taxon>Cyanobacteriota</taxon>
        <taxon>Cyanophyceae</taxon>
        <taxon>Coleofasciculales</taxon>
        <taxon>Coleofasciculaceae</taxon>
        <taxon>Moorena</taxon>
    </lineage>
</organism>
<reference evidence="12" key="1">
    <citation type="journal article" date="2011" name="Proc. Natl. Acad. Sci. U.S.A.">
        <title>Genomic insights into the physiology and ecology of the marine filamentous cyanobacterium Lyngbya majuscula.</title>
        <authorList>
            <person name="Jones A.C."/>
            <person name="Monroe E.A."/>
            <person name="Podell S."/>
            <person name="Hess W.R."/>
            <person name="Klages S."/>
            <person name="Esquenazi E."/>
            <person name="Niessen S."/>
            <person name="Hoover H."/>
            <person name="Rothmann M."/>
            <person name="Lasken R.S."/>
            <person name="Yates J.R.III."/>
            <person name="Reinhardt R."/>
            <person name="Kube M."/>
            <person name="Burkart M.D."/>
            <person name="Allen E.E."/>
            <person name="Dorrestein P.C."/>
            <person name="Gerwick W.H."/>
            <person name="Gerwick L."/>
        </authorList>
    </citation>
    <scope>NUCLEOTIDE SEQUENCE [LARGE SCALE GENOMIC DNA]</scope>
    <source>
        <strain evidence="12">3L</strain>
    </source>
</reference>
<feature type="transmembrane region" description="Helical" evidence="9">
    <location>
        <begin position="325"/>
        <end position="347"/>
    </location>
</feature>
<feature type="transmembrane region" description="Helical" evidence="9">
    <location>
        <begin position="93"/>
        <end position="116"/>
    </location>
</feature>
<feature type="transmembrane region" description="Helical" evidence="9">
    <location>
        <begin position="353"/>
        <end position="370"/>
    </location>
</feature>
<keyword evidence="7 9" id="KW-0472">Membrane</keyword>
<evidence type="ECO:0000256" key="7">
    <source>
        <dbReference type="ARBA" id="ARBA00023136"/>
    </source>
</evidence>
<evidence type="ECO:0000256" key="1">
    <source>
        <dbReference type="ARBA" id="ARBA00004651"/>
    </source>
</evidence>
<feature type="domain" description="ArnT-like N-terminal" evidence="10">
    <location>
        <begin position="58"/>
        <end position="228"/>
    </location>
</feature>
<dbReference type="HOGENOM" id="CLU_010727_0_0_3"/>
<dbReference type="GO" id="GO:0005886">
    <property type="term" value="C:plasma membrane"/>
    <property type="evidence" value="ECO:0007669"/>
    <property type="project" value="UniProtKB-SubCell"/>
</dbReference>
<accession>F4XM47</accession>
<evidence type="ECO:0000256" key="8">
    <source>
        <dbReference type="SAM" id="MobiDB-lite"/>
    </source>
</evidence>
<name>F4XM47_9CYAN</name>
<dbReference type="PANTHER" id="PTHR33908">
    <property type="entry name" value="MANNOSYLTRANSFERASE YKCB-RELATED"/>
    <property type="match status" value="1"/>
</dbReference>
<evidence type="ECO:0000256" key="4">
    <source>
        <dbReference type="ARBA" id="ARBA00022679"/>
    </source>
</evidence>
<keyword evidence="4 11" id="KW-0808">Transferase</keyword>
<evidence type="ECO:0000256" key="5">
    <source>
        <dbReference type="ARBA" id="ARBA00022692"/>
    </source>
</evidence>
<dbReference type="Gene3D" id="1.25.40.10">
    <property type="entry name" value="Tetratricopeptide repeat domain"/>
    <property type="match status" value="1"/>
</dbReference>
<dbReference type="eggNOG" id="COG4783">
    <property type="taxonomic scope" value="Bacteria"/>
</dbReference>
<gene>
    <name evidence="11" type="ORF">LYNGBM3L_18710</name>
</gene>
<keyword evidence="3" id="KW-0328">Glycosyltransferase</keyword>
<feature type="transmembrane region" description="Helical" evidence="9">
    <location>
        <begin position="282"/>
        <end position="304"/>
    </location>
</feature>
<feature type="region of interest" description="Disordered" evidence="8">
    <location>
        <begin position="720"/>
        <end position="808"/>
    </location>
</feature>
<sequence>MKRRLRDPVILGLIWLGSGFCDRIWFALDHSVPAWDQADYLTGSLNYWQALQHPEWFSGEWWSSFWAISSKVPPLTYIIAAMVQQLFGTEPELATIALVLCSGVLIASVYGLGLVLFNRRVGLWAAGLVMLLPGLYRYRLEFLLDYPLTTVVSLCFWSLTVWWSLARAKTPLSRTTVRQGWLWGLGFGLCLGLALLVKQTALFFLFVPIAWAGVRVLWQRQWQRLAQLIGGLLVSVLLFGPWYRINWLLILTSGKRATIDSAIAEGDPALNTLDAWVYYWKILPYLISWPLLLIPIVGLLIYGLKYGLKQSAIAKSNNLPSPHPPIWSLTWLGVFIVGGYLLCSLNINKDARYILPLVPVLSLFLAYGLTCWTNRWGKPMRWSTVGLATVLMMLNLFPLGGRGLTQLLSPRVQHFPYLGQPWPHRKVIAEIIKTQPYLRSNLGVLPSTPDINQHNFNYYGALANFQVYGRQVGTQAKQVKQDMRSLSWFLTKTGAQGSIPESQAAIVQAVEQGSEFELHQTWELPDASQLKLYHKRQPPIAVKPLSIKPVGDQSSIKPTSFNGNGSLSTTLTSSPRVKLEQVTIPETSPAGVPVPVTYQWTGSWEQLKSGIVILTWQPVDLKVGKLFAKRGLLAKVNKLKVGKLFAKRGLLAKVDPLFAKRGLLAKVGQLFAKRGLLAKVGQLFAKRGLLAKVGQLFAKRGLLAKVNKLKVVRVAWPFGQGSTDTNLEPNNLQPSTDTNLQPSTDTNLQPNNLQPSTDTNLQPSTDTHLQPSTQTNLQPSTDTNLQPSTQTNLQPNNLQPTFRERQRRTTHRWLHDHGIAMGELHSSQLPPANSQFQVIERMAMFPPADIPAGSYTLKATYLNRQTGETYPIQVPTVTLTIDPAASPIPAPELDLITQMRILSTNLPKGLNGLEPVFEETARINQYDPIQDYLEQADLALSYRLESEPNNLDLAYALALSRVLQQDVEGAIAALKRVTQLDPQNPYAHAYLAFVYLYDWDGKDGEKALKPALKINRTIPELQALSGIAALMQGNVFKAWSVIQGLDLESDR</sequence>
<dbReference type="InterPro" id="IPR050297">
    <property type="entry name" value="LipidA_mod_glycosyltrf_83"/>
</dbReference>
<evidence type="ECO:0000256" key="2">
    <source>
        <dbReference type="ARBA" id="ARBA00022475"/>
    </source>
</evidence>
<feature type="transmembrane region" description="Helical" evidence="9">
    <location>
        <begin position="225"/>
        <end position="243"/>
    </location>
</feature>
<comment type="subcellular location">
    <subcellularLocation>
        <location evidence="1">Cell membrane</location>
        <topology evidence="1">Multi-pass membrane protein</topology>
    </subcellularLocation>
</comment>
<evidence type="ECO:0000256" key="3">
    <source>
        <dbReference type="ARBA" id="ARBA00022676"/>
    </source>
</evidence>
<feature type="compositionally biased region" description="Polar residues" evidence="8">
    <location>
        <begin position="720"/>
        <end position="800"/>
    </location>
</feature>
<keyword evidence="12" id="KW-1185">Reference proteome</keyword>
<protein>
    <submittedName>
        <fullName evidence="11">Glycosyltransferase, PMT family</fullName>
    </submittedName>
</protein>
<dbReference type="eggNOG" id="COG0457">
    <property type="taxonomic scope" value="Bacteria"/>
</dbReference>
<dbReference type="GO" id="GO:0016763">
    <property type="term" value="F:pentosyltransferase activity"/>
    <property type="evidence" value="ECO:0007669"/>
    <property type="project" value="TreeGrafter"/>
</dbReference>
<dbReference type="Pfam" id="PF02366">
    <property type="entry name" value="PMT"/>
    <property type="match status" value="1"/>
</dbReference>
<feature type="transmembrane region" description="Helical" evidence="9">
    <location>
        <begin position="201"/>
        <end position="218"/>
    </location>
</feature>
<dbReference type="GO" id="GO:0009103">
    <property type="term" value="P:lipopolysaccharide biosynthetic process"/>
    <property type="evidence" value="ECO:0007669"/>
    <property type="project" value="UniProtKB-ARBA"/>
</dbReference>
<keyword evidence="5 9" id="KW-0812">Transmembrane</keyword>
<evidence type="ECO:0000256" key="6">
    <source>
        <dbReference type="ARBA" id="ARBA00022989"/>
    </source>
</evidence>
<dbReference type="Proteomes" id="UP000003959">
    <property type="component" value="Unassembled WGS sequence"/>
</dbReference>
<dbReference type="eggNOG" id="COG1807">
    <property type="taxonomic scope" value="Bacteria"/>
</dbReference>
<dbReference type="GO" id="GO:0006493">
    <property type="term" value="P:protein O-linked glycosylation"/>
    <property type="evidence" value="ECO:0007669"/>
    <property type="project" value="InterPro"/>
</dbReference>
<keyword evidence="6 9" id="KW-1133">Transmembrane helix</keyword>
<evidence type="ECO:0000256" key="9">
    <source>
        <dbReference type="SAM" id="Phobius"/>
    </source>
</evidence>
<dbReference type="SUPFAM" id="SSF48452">
    <property type="entry name" value="TPR-like"/>
    <property type="match status" value="1"/>
</dbReference>
<keyword evidence="2" id="KW-1003">Cell membrane</keyword>
<dbReference type="GO" id="GO:0000030">
    <property type="term" value="F:mannosyltransferase activity"/>
    <property type="evidence" value="ECO:0007669"/>
    <property type="project" value="InterPro"/>
</dbReference>
<dbReference type="InterPro" id="IPR003342">
    <property type="entry name" value="ArnT-like_N"/>
</dbReference>
<evidence type="ECO:0000313" key="12">
    <source>
        <dbReference type="Proteomes" id="UP000003959"/>
    </source>
</evidence>
<dbReference type="EMBL" id="GL890839">
    <property type="protein sequence ID" value="EGJ34286.1"/>
    <property type="molecule type" value="Genomic_DNA"/>
</dbReference>
<evidence type="ECO:0000313" key="11">
    <source>
        <dbReference type="EMBL" id="EGJ34286.1"/>
    </source>
</evidence>